<evidence type="ECO:0000256" key="2">
    <source>
        <dbReference type="ARBA" id="ARBA00022692"/>
    </source>
</evidence>
<dbReference type="EMBL" id="JANIBC010000004">
    <property type="protein sequence ID" value="MCQ8185154.1"/>
    <property type="molecule type" value="Genomic_DNA"/>
</dbReference>
<evidence type="ECO:0000256" key="5">
    <source>
        <dbReference type="RuleBase" id="RU363041"/>
    </source>
</evidence>
<evidence type="ECO:0000256" key="3">
    <source>
        <dbReference type="ARBA" id="ARBA00022989"/>
    </source>
</evidence>
<comment type="caution">
    <text evidence="6">The sequence shown here is derived from an EMBL/GenBank/DDBJ whole genome shotgun (WGS) entry which is preliminary data.</text>
</comment>
<feature type="transmembrane region" description="Helical" evidence="5">
    <location>
        <begin position="244"/>
        <end position="264"/>
    </location>
</feature>
<feature type="transmembrane region" description="Helical" evidence="5">
    <location>
        <begin position="80"/>
        <end position="100"/>
    </location>
</feature>
<organism evidence="6 7">
    <name type="scientific">Parvularcula maris</name>
    <dbReference type="NCBI Taxonomy" id="2965077"/>
    <lineage>
        <taxon>Bacteria</taxon>
        <taxon>Pseudomonadati</taxon>
        <taxon>Pseudomonadota</taxon>
        <taxon>Alphaproteobacteria</taxon>
        <taxon>Parvularculales</taxon>
        <taxon>Parvularculaceae</taxon>
        <taxon>Parvularcula</taxon>
    </lineage>
</organism>
<evidence type="ECO:0000256" key="4">
    <source>
        <dbReference type="ARBA" id="ARBA00023136"/>
    </source>
</evidence>
<keyword evidence="4 5" id="KW-0472">Membrane</keyword>
<reference evidence="6" key="1">
    <citation type="submission" date="2022-07" db="EMBL/GenBank/DDBJ databases">
        <title>Parvularcula maris sp. nov., an algicidal bacterium isolated from seawater.</title>
        <authorList>
            <person name="Li F."/>
        </authorList>
    </citation>
    <scope>NUCLEOTIDE SEQUENCE</scope>
    <source>
        <strain evidence="6">BGMRC 0090</strain>
    </source>
</reference>
<dbReference type="AlphaFoldDB" id="A0A9X2L920"/>
<dbReference type="GO" id="GO:0005886">
    <property type="term" value="C:plasma membrane"/>
    <property type="evidence" value="ECO:0007669"/>
    <property type="project" value="UniProtKB-SubCell"/>
</dbReference>
<evidence type="ECO:0000313" key="7">
    <source>
        <dbReference type="Proteomes" id="UP001142610"/>
    </source>
</evidence>
<evidence type="ECO:0000256" key="1">
    <source>
        <dbReference type="ARBA" id="ARBA00004141"/>
    </source>
</evidence>
<comment type="subcellular location">
    <subcellularLocation>
        <location evidence="5">Cell membrane</location>
        <topology evidence="5">Multi-pass membrane protein</topology>
    </subcellularLocation>
    <subcellularLocation>
        <location evidence="1">Membrane</location>
        <topology evidence="1">Multi-pass membrane protein</topology>
    </subcellularLocation>
</comment>
<keyword evidence="2 5" id="KW-0812">Transmembrane</keyword>
<evidence type="ECO:0000313" key="6">
    <source>
        <dbReference type="EMBL" id="MCQ8185154.1"/>
    </source>
</evidence>
<feature type="transmembrane region" description="Helical" evidence="5">
    <location>
        <begin position="181"/>
        <end position="201"/>
    </location>
</feature>
<dbReference type="PANTHER" id="PTHR43483">
    <property type="entry name" value="MEMBRANE TRANSPORTER PROTEIN HI_0806-RELATED"/>
    <property type="match status" value="1"/>
</dbReference>
<keyword evidence="5" id="KW-1003">Cell membrane</keyword>
<feature type="transmembrane region" description="Helical" evidence="5">
    <location>
        <begin position="213"/>
        <end position="232"/>
    </location>
</feature>
<accession>A0A9X2L920</accession>
<dbReference type="RefSeq" id="WP_256619022.1">
    <property type="nucleotide sequence ID" value="NZ_JANIBC010000004.1"/>
</dbReference>
<comment type="similarity">
    <text evidence="5">Belongs to the 4-toluene sulfonate uptake permease (TSUP) (TC 2.A.102) family.</text>
</comment>
<feature type="transmembrane region" description="Helical" evidence="5">
    <location>
        <begin position="12"/>
        <end position="36"/>
    </location>
</feature>
<dbReference type="Proteomes" id="UP001142610">
    <property type="component" value="Unassembled WGS sequence"/>
</dbReference>
<keyword evidence="3 5" id="KW-1133">Transmembrane helix</keyword>
<keyword evidence="7" id="KW-1185">Reference proteome</keyword>
<sequence length="267" mass="26493">MTSILLLIATGAFAGTLGGLFGIGGGIVIVPVLYLVFSQLGVDPDTAAKTAVGTSLATIIVTSIRSMMAHRKRGAVDFGVLKLWGPFISIGAVMGALVAGAVSGRALLIVFGVGVIAIGIQRLAGKRGAPASPVVFSALAQRAMAVGTGLVSSLMGIGGGVIGVLLLTLAGRPMHQAVGTASGFGLAIAVPGAIGFALIGLDAPKVPGAVGYVDVLGFLAVSLGTVIFAPLGARLAHALPADRLARIFGGYLLVTGVLLLREAFFGA</sequence>
<feature type="transmembrane region" description="Helical" evidence="5">
    <location>
        <begin position="106"/>
        <end position="124"/>
    </location>
</feature>
<protein>
    <recommendedName>
        <fullName evidence="5">Probable membrane transporter protein</fullName>
    </recommendedName>
</protein>
<dbReference type="PANTHER" id="PTHR43483:SF3">
    <property type="entry name" value="MEMBRANE TRANSPORTER PROTEIN HI_0806-RELATED"/>
    <property type="match status" value="1"/>
</dbReference>
<gene>
    <name evidence="6" type="ORF">NOG11_07085</name>
</gene>
<name>A0A9X2L920_9PROT</name>
<dbReference type="InterPro" id="IPR002781">
    <property type="entry name" value="TM_pro_TauE-like"/>
</dbReference>
<dbReference type="Pfam" id="PF01925">
    <property type="entry name" value="TauE"/>
    <property type="match status" value="1"/>
</dbReference>
<feature type="transmembrane region" description="Helical" evidence="5">
    <location>
        <begin position="145"/>
        <end position="169"/>
    </location>
</feature>
<feature type="transmembrane region" description="Helical" evidence="5">
    <location>
        <begin position="48"/>
        <end position="68"/>
    </location>
</feature>
<proteinExistence type="inferred from homology"/>